<proteinExistence type="predicted"/>
<dbReference type="Gene3D" id="3.40.605.10">
    <property type="entry name" value="Aldehyde Dehydrogenase, Chain A, domain 1"/>
    <property type="match status" value="1"/>
</dbReference>
<feature type="non-terminal residue" evidence="8">
    <location>
        <position position="1"/>
    </location>
</feature>
<feature type="region of interest" description="Disordered" evidence="6">
    <location>
        <begin position="1"/>
        <end position="24"/>
    </location>
</feature>
<evidence type="ECO:0000256" key="4">
    <source>
        <dbReference type="ARBA" id="ARBA00023027"/>
    </source>
</evidence>
<sequence length="705" mass="73881">VPAERGSLAERAHRPFASEPDSDPALAANRQWARDIAAAIPASTRGVEAVRVGEQALATNEAIDALVEASARAAHSWQALTPEERAAALHRVGDVLAARRGELIEVAGSEAGKTIDQADPEVSEAIDFCHHYAGASLKLSDEAYMVGARFVPVDVTVVASPWNFPVAIPVGGVAAALAAGSAVILKPAPPAKRCAAELVAAFHEAGVPKELVALAPLDDGDVSRYLVTHEGVGRVVLTGSYDTARLFRSWKPDMHLLGETSGKNAIIVTPSADPDLAVRDIVHSAFAHAGQKCSASSLLILVGSAGRSARIARQLVDATASLRVGLPASLDSQVGPVVVPDDEKAVRGLTTLGEGEHWVLKPRYLGDGLWTPGIRAGVVPGSEFHLTEYFAPVLGVMRVDTLEEAIEAVNQVDYGLTSGLQTLDTDELAAWLEGIEAGNLYVNRGITGAIVRRQPFGGWKRSAIGSTTKAGGPSYLLGLGDIEAVRDTSVGMRASQRAPLASGVLALCESVRGQLSEADVTDLRSALAADADAWASDYGVNRDVTSLACERNILRYRPTPVLVRAGGGTSLVDTVRVLAAGILAGGPIGLSVADDLPLPLRQFLESAGVDVSVEDGRTWDARLAGVATSGGLGVRVRILGPREETSEQRWVHASRASWGSPDVALYTGAVTPCPHSELAPFLREQAVSITNHRFGTPLDLAAQLL</sequence>
<name>A0A929RPE5_9ACTO</name>
<dbReference type="PROSITE" id="PS00070">
    <property type="entry name" value="ALDEHYDE_DEHYDR_CYS"/>
    <property type="match status" value="1"/>
</dbReference>
<dbReference type="PANTHER" id="PTHR42862:SF1">
    <property type="entry name" value="DELTA-1-PYRROLINE-5-CARBOXYLATE DEHYDROGENASE 2, ISOFORM A-RELATED"/>
    <property type="match status" value="1"/>
</dbReference>
<accession>A0A929RPE5</accession>
<gene>
    <name evidence="8" type="ORF">HXK09_05850</name>
</gene>
<evidence type="ECO:0000256" key="5">
    <source>
        <dbReference type="ARBA" id="ARBA00048142"/>
    </source>
</evidence>
<protein>
    <recommendedName>
        <fullName evidence="2">L-glutamate gamma-semialdehyde dehydrogenase</fullName>
        <ecNumber evidence="2">1.2.1.88</ecNumber>
    </recommendedName>
</protein>
<dbReference type="InterPro" id="IPR015590">
    <property type="entry name" value="Aldehyde_DH_dom"/>
</dbReference>
<keyword evidence="3" id="KW-0560">Oxidoreductase</keyword>
<comment type="caution">
    <text evidence="8">The sequence shown here is derived from an EMBL/GenBank/DDBJ whole genome shotgun (WGS) entry which is preliminary data.</text>
</comment>
<evidence type="ECO:0000256" key="2">
    <source>
        <dbReference type="ARBA" id="ARBA00012884"/>
    </source>
</evidence>
<dbReference type="Proteomes" id="UP000759246">
    <property type="component" value="Unassembled WGS sequence"/>
</dbReference>
<keyword evidence="4" id="KW-0520">NAD</keyword>
<dbReference type="EC" id="1.2.1.88" evidence="2"/>
<dbReference type="InterPro" id="IPR050485">
    <property type="entry name" value="Proline_metab_enzyme"/>
</dbReference>
<dbReference type="InterPro" id="IPR016161">
    <property type="entry name" value="Ald_DH/histidinol_DH"/>
</dbReference>
<evidence type="ECO:0000259" key="7">
    <source>
        <dbReference type="Pfam" id="PF00171"/>
    </source>
</evidence>
<dbReference type="Gene3D" id="3.40.309.10">
    <property type="entry name" value="Aldehyde Dehydrogenase, Chain A, domain 2"/>
    <property type="match status" value="1"/>
</dbReference>
<dbReference type="SUPFAM" id="SSF53720">
    <property type="entry name" value="ALDH-like"/>
    <property type="match status" value="1"/>
</dbReference>
<reference evidence="8" key="1">
    <citation type="submission" date="2020-04" db="EMBL/GenBank/DDBJ databases">
        <title>Deep metagenomics examines the oral microbiome during advanced dental caries in children, revealing novel taxa and co-occurrences with host molecules.</title>
        <authorList>
            <person name="Baker J.L."/>
            <person name="Morton J.T."/>
            <person name="Dinis M."/>
            <person name="Alvarez R."/>
            <person name="Tran N.C."/>
            <person name="Knight R."/>
            <person name="Edlund A."/>
        </authorList>
    </citation>
    <scope>NUCLEOTIDE SEQUENCE</scope>
    <source>
        <strain evidence="8">JCVI_30_bin.13</strain>
    </source>
</reference>
<evidence type="ECO:0000256" key="3">
    <source>
        <dbReference type="ARBA" id="ARBA00023002"/>
    </source>
</evidence>
<dbReference type="AlphaFoldDB" id="A0A929RPE5"/>
<organism evidence="8 9">
    <name type="scientific">Actinomyces bouchesdurhonensis</name>
    <dbReference type="NCBI Taxonomy" id="1852361"/>
    <lineage>
        <taxon>Bacteria</taxon>
        <taxon>Bacillati</taxon>
        <taxon>Actinomycetota</taxon>
        <taxon>Actinomycetes</taxon>
        <taxon>Actinomycetales</taxon>
        <taxon>Actinomycetaceae</taxon>
        <taxon>Actinomyces</taxon>
    </lineage>
</organism>
<feature type="domain" description="Aldehyde dehydrogenase" evidence="7">
    <location>
        <begin position="51"/>
        <end position="468"/>
    </location>
</feature>
<dbReference type="GO" id="GO:0003842">
    <property type="term" value="F:L-glutamate gamma-semialdehyde dehydrogenase activity"/>
    <property type="evidence" value="ECO:0007669"/>
    <property type="project" value="UniProtKB-EC"/>
</dbReference>
<dbReference type="PANTHER" id="PTHR42862">
    <property type="entry name" value="DELTA-1-PYRROLINE-5-CARBOXYLATE DEHYDROGENASE 1, ISOFORM A-RELATED"/>
    <property type="match status" value="1"/>
</dbReference>
<comment type="pathway">
    <text evidence="1">Amino-acid degradation; L-proline degradation into L-glutamate; L-glutamate from L-proline: step 2/2.</text>
</comment>
<comment type="catalytic activity">
    <reaction evidence="5">
        <text>L-glutamate 5-semialdehyde + NAD(+) + H2O = L-glutamate + NADH + 2 H(+)</text>
        <dbReference type="Rhea" id="RHEA:30235"/>
        <dbReference type="ChEBI" id="CHEBI:15377"/>
        <dbReference type="ChEBI" id="CHEBI:15378"/>
        <dbReference type="ChEBI" id="CHEBI:29985"/>
        <dbReference type="ChEBI" id="CHEBI:57540"/>
        <dbReference type="ChEBI" id="CHEBI:57945"/>
        <dbReference type="ChEBI" id="CHEBI:58066"/>
        <dbReference type="EC" id="1.2.1.88"/>
    </reaction>
</comment>
<dbReference type="GO" id="GO:0010133">
    <property type="term" value="P:L-proline catabolic process to L-glutamate"/>
    <property type="evidence" value="ECO:0007669"/>
    <property type="project" value="TreeGrafter"/>
</dbReference>
<evidence type="ECO:0000313" key="9">
    <source>
        <dbReference type="Proteomes" id="UP000759246"/>
    </source>
</evidence>
<dbReference type="InterPro" id="IPR016162">
    <property type="entry name" value="Ald_DH_N"/>
</dbReference>
<evidence type="ECO:0000256" key="1">
    <source>
        <dbReference type="ARBA" id="ARBA00004786"/>
    </source>
</evidence>
<dbReference type="InterPro" id="IPR016160">
    <property type="entry name" value="Ald_DH_CS_CYS"/>
</dbReference>
<dbReference type="EMBL" id="JABZGF010000169">
    <property type="protein sequence ID" value="MBF0966665.1"/>
    <property type="molecule type" value="Genomic_DNA"/>
</dbReference>
<evidence type="ECO:0000313" key="8">
    <source>
        <dbReference type="EMBL" id="MBF0966665.1"/>
    </source>
</evidence>
<dbReference type="Pfam" id="PF00171">
    <property type="entry name" value="Aldedh"/>
    <property type="match status" value="1"/>
</dbReference>
<evidence type="ECO:0000256" key="6">
    <source>
        <dbReference type="SAM" id="MobiDB-lite"/>
    </source>
</evidence>
<dbReference type="GO" id="GO:0009898">
    <property type="term" value="C:cytoplasmic side of plasma membrane"/>
    <property type="evidence" value="ECO:0007669"/>
    <property type="project" value="TreeGrafter"/>
</dbReference>
<dbReference type="InterPro" id="IPR016163">
    <property type="entry name" value="Ald_DH_C"/>
</dbReference>